<accession>A0A542ZWE8</accession>
<feature type="region of interest" description="Disordered" evidence="6">
    <location>
        <begin position="1"/>
        <end position="20"/>
    </location>
</feature>
<dbReference type="InterPro" id="IPR007630">
    <property type="entry name" value="RNA_pol_sigma70_r4"/>
</dbReference>
<dbReference type="PANTHER" id="PTHR30385">
    <property type="entry name" value="SIGMA FACTOR F FLAGELLAR"/>
    <property type="match status" value="1"/>
</dbReference>
<dbReference type="NCBIfam" id="TIGR02937">
    <property type="entry name" value="sigma70-ECF"/>
    <property type="match status" value="1"/>
</dbReference>
<keyword evidence="1 5" id="KW-0805">Transcription regulation</keyword>
<name>A0A542ZWE8_RARFA</name>
<evidence type="ECO:0000256" key="1">
    <source>
        <dbReference type="ARBA" id="ARBA00023015"/>
    </source>
</evidence>
<evidence type="ECO:0000256" key="2">
    <source>
        <dbReference type="ARBA" id="ARBA00023082"/>
    </source>
</evidence>
<dbReference type="GO" id="GO:0003899">
    <property type="term" value="F:DNA-directed RNA polymerase activity"/>
    <property type="evidence" value="ECO:0007669"/>
    <property type="project" value="InterPro"/>
</dbReference>
<keyword evidence="2 5" id="KW-0731">Sigma factor</keyword>
<evidence type="ECO:0000259" key="7">
    <source>
        <dbReference type="PROSITE" id="PS00715"/>
    </source>
</evidence>
<comment type="function">
    <text evidence="5">Sigma factors are initiation factors that promote the attachment of RNA polymerase to specific initiation sites and are then released.</text>
</comment>
<dbReference type="Pfam" id="PF04539">
    <property type="entry name" value="Sigma70_r3"/>
    <property type="match status" value="1"/>
</dbReference>
<keyword evidence="10" id="KW-1185">Reference proteome</keyword>
<comment type="similarity">
    <text evidence="5">Belongs to the sigma-70 factor family.</text>
</comment>
<sequence>MNAASMNATEVEGATQTAATRTTARSGLLFARRDERAKPVHEVALRADPSDAQVVDLENGEIRDVWTYYRMTRALAAREKLILFYSPLVGQVATRIGMRLPNTVEQADLVSYGMFGLIDAIDKFDPDRDIRFETYAQTRVRGAIIDGLRSMDWVPRSVRAKARSLERAVEELEARLRRAPSREELADHLGIALGELHHIESANSSSSIVALDELLALGDGIEQRLAPSQPSHHDVDDPAGSYESGEQRRILFDVVSRLGNRDRLILMLYYFESLTLSEIGAILGVTESRISQLHSGAMKQLRSQLTDMGVR</sequence>
<feature type="domain" description="RNA polymerase sigma-70" evidence="7">
    <location>
        <begin position="108"/>
        <end position="121"/>
    </location>
</feature>
<evidence type="ECO:0000256" key="5">
    <source>
        <dbReference type="RuleBase" id="RU362124"/>
    </source>
</evidence>
<proteinExistence type="inferred from homology"/>
<dbReference type="PRINTS" id="PR00046">
    <property type="entry name" value="SIGMA70FCT"/>
</dbReference>
<dbReference type="GO" id="GO:0006352">
    <property type="term" value="P:DNA-templated transcription initiation"/>
    <property type="evidence" value="ECO:0007669"/>
    <property type="project" value="InterPro"/>
</dbReference>
<dbReference type="InterPro" id="IPR012845">
    <property type="entry name" value="RNA_pol_sigma_FliA_WhiG"/>
</dbReference>
<dbReference type="Pfam" id="PF04545">
    <property type="entry name" value="Sigma70_r4"/>
    <property type="match status" value="1"/>
</dbReference>
<keyword evidence="4 5" id="KW-0804">Transcription</keyword>
<dbReference type="Gene3D" id="1.20.140.160">
    <property type="match status" value="1"/>
</dbReference>
<feature type="domain" description="RNA polymerase sigma-70" evidence="8">
    <location>
        <begin position="275"/>
        <end position="301"/>
    </location>
</feature>
<dbReference type="InterPro" id="IPR000943">
    <property type="entry name" value="RNA_pol_sigma70"/>
</dbReference>
<evidence type="ECO:0000313" key="10">
    <source>
        <dbReference type="Proteomes" id="UP000315389"/>
    </source>
</evidence>
<dbReference type="PROSITE" id="PS00715">
    <property type="entry name" value="SIGMA70_1"/>
    <property type="match status" value="1"/>
</dbReference>
<dbReference type="NCBIfam" id="NF005413">
    <property type="entry name" value="PRK06986.1"/>
    <property type="match status" value="1"/>
</dbReference>
<dbReference type="InterPro" id="IPR007627">
    <property type="entry name" value="RNA_pol_sigma70_r2"/>
</dbReference>
<dbReference type="NCBIfam" id="TIGR02479">
    <property type="entry name" value="FliA_WhiG"/>
    <property type="match status" value="1"/>
</dbReference>
<gene>
    <name evidence="9" type="ORF">FB461_1203</name>
</gene>
<dbReference type="Pfam" id="PF04542">
    <property type="entry name" value="Sigma70_r2"/>
    <property type="match status" value="1"/>
</dbReference>
<dbReference type="Gene3D" id="1.10.1740.10">
    <property type="match status" value="1"/>
</dbReference>
<dbReference type="CDD" id="cd06171">
    <property type="entry name" value="Sigma70_r4"/>
    <property type="match status" value="1"/>
</dbReference>
<dbReference type="InterPro" id="IPR013325">
    <property type="entry name" value="RNA_pol_sigma_r2"/>
</dbReference>
<dbReference type="PANTHER" id="PTHR30385:SF7">
    <property type="entry name" value="RNA POLYMERASE SIGMA FACTOR FLIA"/>
    <property type="match status" value="1"/>
</dbReference>
<dbReference type="PROSITE" id="PS00716">
    <property type="entry name" value="SIGMA70_2"/>
    <property type="match status" value="1"/>
</dbReference>
<evidence type="ECO:0000256" key="3">
    <source>
        <dbReference type="ARBA" id="ARBA00023125"/>
    </source>
</evidence>
<evidence type="ECO:0000256" key="4">
    <source>
        <dbReference type="ARBA" id="ARBA00023163"/>
    </source>
</evidence>
<dbReference type="AlphaFoldDB" id="A0A542ZWE8"/>
<organism evidence="9 10">
    <name type="scientific">Rarobacter faecitabidus</name>
    <dbReference type="NCBI Taxonomy" id="13243"/>
    <lineage>
        <taxon>Bacteria</taxon>
        <taxon>Bacillati</taxon>
        <taxon>Actinomycetota</taxon>
        <taxon>Actinomycetes</taxon>
        <taxon>Micrococcales</taxon>
        <taxon>Rarobacteraceae</taxon>
        <taxon>Rarobacter</taxon>
    </lineage>
</organism>
<dbReference type="GO" id="GO:0016987">
    <property type="term" value="F:sigma factor activity"/>
    <property type="evidence" value="ECO:0007669"/>
    <property type="project" value="UniProtKB-KW"/>
</dbReference>
<keyword evidence="3 5" id="KW-0238">DNA-binding</keyword>
<dbReference type="EMBL" id="VFOS01000001">
    <property type="protein sequence ID" value="TQL64694.1"/>
    <property type="molecule type" value="Genomic_DNA"/>
</dbReference>
<dbReference type="Proteomes" id="UP000315389">
    <property type="component" value="Unassembled WGS sequence"/>
</dbReference>
<protein>
    <recommendedName>
        <fullName evidence="5">RNA polymerase sigma factor</fullName>
    </recommendedName>
</protein>
<dbReference type="InterPro" id="IPR014284">
    <property type="entry name" value="RNA_pol_sigma-70_dom"/>
</dbReference>
<dbReference type="InterPro" id="IPR013324">
    <property type="entry name" value="RNA_pol_sigma_r3/r4-like"/>
</dbReference>
<reference evidence="9 10" key="1">
    <citation type="submission" date="2019-06" db="EMBL/GenBank/DDBJ databases">
        <title>Sequencing the genomes of 1000 actinobacteria strains.</title>
        <authorList>
            <person name="Klenk H.-P."/>
        </authorList>
    </citation>
    <scope>NUCLEOTIDE SEQUENCE [LARGE SCALE GENOMIC DNA]</scope>
    <source>
        <strain evidence="9 10">DSM 4813</strain>
    </source>
</reference>
<dbReference type="SUPFAM" id="SSF88659">
    <property type="entry name" value="Sigma3 and sigma4 domains of RNA polymerase sigma factors"/>
    <property type="match status" value="2"/>
</dbReference>
<dbReference type="SUPFAM" id="SSF88946">
    <property type="entry name" value="Sigma2 domain of RNA polymerase sigma factors"/>
    <property type="match status" value="1"/>
</dbReference>
<evidence type="ECO:0000313" key="9">
    <source>
        <dbReference type="EMBL" id="TQL64694.1"/>
    </source>
</evidence>
<comment type="caution">
    <text evidence="9">The sequence shown here is derived from an EMBL/GenBank/DDBJ whole genome shotgun (WGS) entry which is preliminary data.</text>
</comment>
<dbReference type="InterPro" id="IPR007624">
    <property type="entry name" value="RNA_pol_sigma70_r3"/>
</dbReference>
<evidence type="ECO:0000259" key="8">
    <source>
        <dbReference type="PROSITE" id="PS00716"/>
    </source>
</evidence>
<dbReference type="GO" id="GO:0003677">
    <property type="term" value="F:DNA binding"/>
    <property type="evidence" value="ECO:0007669"/>
    <property type="project" value="UniProtKB-KW"/>
</dbReference>
<evidence type="ECO:0000256" key="6">
    <source>
        <dbReference type="SAM" id="MobiDB-lite"/>
    </source>
</evidence>